<reference evidence="2" key="1">
    <citation type="submission" date="2021-07" db="EMBL/GenBank/DDBJ databases">
        <title>Occurrence of streptococci in the human mouth that bind to a non-human glycan.</title>
        <authorList>
            <person name="Cross B."/>
            <person name="Thamadilok S."/>
            <person name="Bensing B."/>
            <person name="Sasmal A."/>
            <person name="Khedri Z."/>
            <person name="Deng L."/>
            <person name="Yu H."/>
            <person name="Mehta A."/>
            <person name="Aluvathingal J."/>
            <person name="Nadendla S."/>
            <person name="Vickerman M."/>
            <person name="Chen X."/>
            <person name="Dewhirst F."/>
            <person name="Gill A."/>
            <person name="Lettrichova I."/>
            <person name="Diaz S."/>
            <person name="Gill S."/>
            <person name="Tettelin H."/>
            <person name="Iverson T."/>
            <person name="Sullam P."/>
            <person name="Varki A."/>
            <person name="Ruhl S."/>
        </authorList>
    </citation>
    <scope>NUCLEOTIDE SEQUENCE</scope>
    <source>
        <strain evidence="2">SK9</strain>
    </source>
</reference>
<sequence>MTYTTIKSELKAFANKKVDYMRSYIELQEKLKQQVAEDMKGSKQAQIELAGLRNEGETYSQKTYDKIIANIEQERTKQLQALEEKKNSVTADDVAELMLLESTKDISWEEFEQYLEKYKNKPLAIKKLGEIAESHTDLTFFDYEKYNNKDRIEKLAEFLKKQAKTYHNEFLINGDNMLLATAELSLELYETAIERYFEENGF</sequence>
<comment type="caution">
    <text evidence="2">The sequence shown here is derived from an EMBL/GenBank/DDBJ whole genome shotgun (WGS) entry which is preliminary data.</text>
</comment>
<dbReference type="Proteomes" id="UP000826921">
    <property type="component" value="Unassembled WGS sequence"/>
</dbReference>
<name>A0AB35FUE8_STRGN</name>
<proteinExistence type="predicted"/>
<dbReference type="EMBL" id="JAHZQA010000006">
    <property type="protein sequence ID" value="MBZ2128032.1"/>
    <property type="molecule type" value="Genomic_DNA"/>
</dbReference>
<organism evidence="2 3">
    <name type="scientific">Streptococcus gordonii</name>
    <dbReference type="NCBI Taxonomy" id="1302"/>
    <lineage>
        <taxon>Bacteria</taxon>
        <taxon>Bacillati</taxon>
        <taxon>Bacillota</taxon>
        <taxon>Bacilli</taxon>
        <taxon>Lactobacillales</taxon>
        <taxon>Streptococcaceae</taxon>
        <taxon>Streptococcus</taxon>
    </lineage>
</organism>
<gene>
    <name evidence="2" type="ORF">K1I74_08195</name>
</gene>
<evidence type="ECO:0000313" key="3">
    <source>
        <dbReference type="Proteomes" id="UP000826921"/>
    </source>
</evidence>
<evidence type="ECO:0008006" key="4">
    <source>
        <dbReference type="Google" id="ProtNLM"/>
    </source>
</evidence>
<dbReference type="RefSeq" id="WP_061596698.1">
    <property type="nucleotide sequence ID" value="NZ_JADNFA010000053.1"/>
</dbReference>
<accession>A0AB35FUE8</accession>
<keyword evidence="1" id="KW-0175">Coiled coil</keyword>
<feature type="coiled-coil region" evidence="1">
    <location>
        <begin position="149"/>
        <end position="199"/>
    </location>
</feature>
<protein>
    <recommendedName>
        <fullName evidence="4">Phage protein</fullName>
    </recommendedName>
</protein>
<evidence type="ECO:0000313" key="2">
    <source>
        <dbReference type="EMBL" id="MBZ2128032.1"/>
    </source>
</evidence>
<dbReference type="AlphaFoldDB" id="A0AB35FUE8"/>
<evidence type="ECO:0000256" key="1">
    <source>
        <dbReference type="SAM" id="Coils"/>
    </source>
</evidence>